<dbReference type="PROSITE" id="PS50853">
    <property type="entry name" value="FN3"/>
    <property type="match status" value="1"/>
</dbReference>
<comment type="caution">
    <text evidence="3">The sequence shown here is derived from an EMBL/GenBank/DDBJ whole genome shotgun (WGS) entry which is preliminary data.</text>
</comment>
<accession>A0ABS9UXF0</accession>
<reference evidence="3" key="1">
    <citation type="submission" date="2022-03" db="EMBL/GenBank/DDBJ databases">
        <title>De novo assembled genomes of Belliella spp. (Cyclobacteriaceae) strains.</title>
        <authorList>
            <person name="Szabo A."/>
            <person name="Korponai K."/>
            <person name="Felfoldi T."/>
        </authorList>
    </citation>
    <scope>NUCLEOTIDE SEQUENCE</scope>
    <source>
        <strain evidence="3">DSM 111904</strain>
    </source>
</reference>
<evidence type="ECO:0000259" key="2">
    <source>
        <dbReference type="PROSITE" id="PS50853"/>
    </source>
</evidence>
<feature type="domain" description="Fibronectin type-III" evidence="2">
    <location>
        <begin position="39"/>
        <end position="138"/>
    </location>
</feature>
<name>A0ABS9UXF0_9BACT</name>
<protein>
    <submittedName>
        <fullName evidence="3">DUF4957 domain-containing protein</fullName>
    </submittedName>
</protein>
<evidence type="ECO:0000256" key="1">
    <source>
        <dbReference type="SAM" id="MobiDB-lite"/>
    </source>
</evidence>
<sequence length="549" mass="60311">MKSINKNILNLCLVILLGIGLGACTDIEPNYEAPDDMKRFRPVRITGTNGEIAVTLTWPEALFTNSGEVNYLVQISQDSLFSAITLEKETVVNTLEITDEELEINVDFFARVRTLGVTSSTDSEWQRTMLPFRITGEQIFLPTFDNEIGASTVLLRWRPTANPSRIELTDQDGIVSEVILSDENRSDAEVLLEELNPLTEYFAEIFEGNRTKGTTSFVTKEPSIYDIVLTPSDNFRAIVEGAEDGAMIGLQPGTYEVKDEAGEWANLRIIGKSITLQSVSGDPEDTKVLFREFTFTESGAGFKVSGITFDGGPGNGAYFINFAGGAATFTDIIVENCIVEHVTTSFMRANRAGNNEHKMNKISVASSILRNHSVENYHIFHLDKLEFSEIEIINSTFASIGSRGFIGWATNIPMPSTPKITIDQVTLNGFGSRNRNDNLLDANNNLVEFTMTNSIITNMPYEGQTVGGRLVRANPDSQISLRNLNMFNLTTGGADPESATLQSYVQTANILNVNMGWDSRTTNLTLPTGSPLRTAGTTGGPIGDPRWAF</sequence>
<gene>
    <name evidence="3" type="ORF">MM239_03250</name>
</gene>
<dbReference type="PROSITE" id="PS51257">
    <property type="entry name" value="PROKAR_LIPOPROTEIN"/>
    <property type="match status" value="1"/>
</dbReference>
<dbReference type="Proteomes" id="UP001165489">
    <property type="component" value="Unassembled WGS sequence"/>
</dbReference>
<organism evidence="3 4">
    <name type="scientific">Belliella filtrata</name>
    <dbReference type="NCBI Taxonomy" id="2923435"/>
    <lineage>
        <taxon>Bacteria</taxon>
        <taxon>Pseudomonadati</taxon>
        <taxon>Bacteroidota</taxon>
        <taxon>Cytophagia</taxon>
        <taxon>Cytophagales</taxon>
        <taxon>Cyclobacteriaceae</taxon>
        <taxon>Belliella</taxon>
    </lineage>
</organism>
<proteinExistence type="predicted"/>
<dbReference type="Pfam" id="PF16318">
    <property type="entry name" value="DUF4957"/>
    <property type="match status" value="1"/>
</dbReference>
<dbReference type="InterPro" id="IPR032530">
    <property type="entry name" value="DUF4957"/>
</dbReference>
<dbReference type="SUPFAM" id="SSF51126">
    <property type="entry name" value="Pectin lyase-like"/>
    <property type="match status" value="1"/>
</dbReference>
<dbReference type="InterPro" id="IPR003961">
    <property type="entry name" value="FN3_dom"/>
</dbReference>
<dbReference type="InterPro" id="IPR011050">
    <property type="entry name" value="Pectin_lyase_fold/virulence"/>
</dbReference>
<evidence type="ECO:0000313" key="4">
    <source>
        <dbReference type="Proteomes" id="UP001165489"/>
    </source>
</evidence>
<feature type="region of interest" description="Disordered" evidence="1">
    <location>
        <begin position="524"/>
        <end position="549"/>
    </location>
</feature>
<dbReference type="EMBL" id="JAKZGP010000004">
    <property type="protein sequence ID" value="MCH7408400.1"/>
    <property type="molecule type" value="Genomic_DNA"/>
</dbReference>
<keyword evidence="4" id="KW-1185">Reference proteome</keyword>
<evidence type="ECO:0000313" key="3">
    <source>
        <dbReference type="EMBL" id="MCH7408400.1"/>
    </source>
</evidence>
<dbReference type="RefSeq" id="WP_241346561.1">
    <property type="nucleotide sequence ID" value="NZ_JAKZGP010000004.1"/>
</dbReference>